<keyword evidence="1" id="KW-0732">Signal</keyword>
<comment type="caution">
    <text evidence="2">The sequence shown here is derived from an EMBL/GenBank/DDBJ whole genome shotgun (WGS) entry which is preliminary data.</text>
</comment>
<reference evidence="2 3" key="1">
    <citation type="submission" date="2007-11" db="EMBL/GenBank/DDBJ databases">
        <authorList>
            <person name="Wagner-Dobler I."/>
            <person name="Ferriera S."/>
            <person name="Johnson J."/>
            <person name="Kravitz S."/>
            <person name="Beeson K."/>
            <person name="Sutton G."/>
            <person name="Rogers Y.-H."/>
            <person name="Friedman R."/>
            <person name="Frazier M."/>
            <person name="Venter J.C."/>
        </authorList>
    </citation>
    <scope>NUCLEOTIDE SEQUENCE [LARGE SCALE GENOMIC DNA]</scope>
    <source>
        <strain evidence="2 3">HEL-45</strain>
    </source>
</reference>
<feature type="chain" id="PRO_5045548437" evidence="1">
    <location>
        <begin position="19"/>
        <end position="70"/>
    </location>
</feature>
<organism evidence="2 3">
    <name type="scientific">Sulfitobacter indolifex HEL-45</name>
    <dbReference type="NCBI Taxonomy" id="391624"/>
    <lineage>
        <taxon>Bacteria</taxon>
        <taxon>Pseudomonadati</taxon>
        <taxon>Pseudomonadota</taxon>
        <taxon>Alphaproteobacteria</taxon>
        <taxon>Rhodobacterales</taxon>
        <taxon>Roseobacteraceae</taxon>
        <taxon>Sulfitobacter</taxon>
    </lineage>
</organism>
<dbReference type="RefSeq" id="WP_007121549.1">
    <property type="nucleotide sequence ID" value="NZ_ABID01000090.1"/>
</dbReference>
<gene>
    <name evidence="2" type="ORF">OIHEL45_19646</name>
</gene>
<protein>
    <submittedName>
        <fullName evidence="2">Uncharacterized protein</fullName>
    </submittedName>
</protein>
<evidence type="ECO:0000313" key="3">
    <source>
        <dbReference type="Proteomes" id="UP000003257"/>
    </source>
</evidence>
<evidence type="ECO:0000313" key="2">
    <source>
        <dbReference type="EMBL" id="EDQ02875.1"/>
    </source>
</evidence>
<keyword evidence="3" id="KW-1185">Reference proteome</keyword>
<proteinExistence type="predicted"/>
<dbReference type="EMBL" id="ABID01000090">
    <property type="protein sequence ID" value="EDQ02875.1"/>
    <property type="molecule type" value="Genomic_DNA"/>
</dbReference>
<evidence type="ECO:0000256" key="1">
    <source>
        <dbReference type="SAM" id="SignalP"/>
    </source>
</evidence>
<name>A0ABP2D3J3_9RHOB</name>
<dbReference type="Proteomes" id="UP000003257">
    <property type="component" value="Unassembled WGS sequence"/>
</dbReference>
<accession>A0ABP2D3J3</accession>
<feature type="signal peptide" evidence="1">
    <location>
        <begin position="1"/>
        <end position="18"/>
    </location>
</feature>
<sequence>MRLLFAALAFLAGTSLLAEDLADYQSRDFAAASHKALAAGDRAKAIVAALKGLPAEPGEDALARFDEAYD</sequence>
<feature type="non-terminal residue" evidence="2">
    <location>
        <position position="70"/>
    </location>
</feature>